<reference evidence="1" key="1">
    <citation type="submission" date="2020-05" db="EMBL/GenBank/DDBJ databases">
        <authorList>
            <person name="Chiriac C."/>
            <person name="Salcher M."/>
            <person name="Ghai R."/>
            <person name="Kavagutti S V."/>
        </authorList>
    </citation>
    <scope>NUCLEOTIDE SEQUENCE</scope>
</reference>
<gene>
    <name evidence="1" type="ORF">UFOVP393_58</name>
</gene>
<name>A0A6J7X4Q2_9CAUD</name>
<protein>
    <submittedName>
        <fullName evidence="1">Uncharacterized protein</fullName>
    </submittedName>
</protein>
<organism evidence="1">
    <name type="scientific">uncultured Caudovirales phage</name>
    <dbReference type="NCBI Taxonomy" id="2100421"/>
    <lineage>
        <taxon>Viruses</taxon>
        <taxon>Duplodnaviria</taxon>
        <taxon>Heunggongvirae</taxon>
        <taxon>Uroviricota</taxon>
        <taxon>Caudoviricetes</taxon>
        <taxon>Peduoviridae</taxon>
        <taxon>Maltschvirus</taxon>
        <taxon>Maltschvirus maltsch</taxon>
    </lineage>
</organism>
<evidence type="ECO:0000313" key="1">
    <source>
        <dbReference type="EMBL" id="CAB5224338.1"/>
    </source>
</evidence>
<dbReference type="EMBL" id="LR798335">
    <property type="protein sequence ID" value="CAB5224338.1"/>
    <property type="molecule type" value="Genomic_DNA"/>
</dbReference>
<accession>A0A6J7X4Q2</accession>
<proteinExistence type="predicted"/>
<sequence length="72" mass="8153">MTAITNPEHIAAFRMLALLSGLKLETLGMRTRGRSCYQIVKSEFGLTGNRRQVFEQYEAHLINLGIKKVSDK</sequence>